<feature type="transmembrane region" description="Helical" evidence="2">
    <location>
        <begin position="186"/>
        <end position="209"/>
    </location>
</feature>
<evidence type="ECO:0000256" key="1">
    <source>
        <dbReference type="SAM" id="MobiDB-lite"/>
    </source>
</evidence>
<feature type="compositionally biased region" description="Low complexity" evidence="1">
    <location>
        <begin position="24"/>
        <end position="48"/>
    </location>
</feature>
<keyword evidence="2" id="KW-0812">Transmembrane</keyword>
<feature type="transmembrane region" description="Helical" evidence="2">
    <location>
        <begin position="229"/>
        <end position="250"/>
    </location>
</feature>
<keyword evidence="2" id="KW-1133">Transmembrane helix</keyword>
<evidence type="ECO:0000256" key="2">
    <source>
        <dbReference type="SAM" id="Phobius"/>
    </source>
</evidence>
<dbReference type="PANTHER" id="PTHR37919">
    <property type="entry name" value="PROTEIN CBG05606"/>
    <property type="match status" value="1"/>
</dbReference>
<dbReference type="STRING" id="1276538.A0A1X7RQD1"/>
<proteinExistence type="predicted"/>
<accession>A0A1X7RQD1</accession>
<dbReference type="Proteomes" id="UP000215127">
    <property type="component" value="Chromosome 4"/>
</dbReference>
<evidence type="ECO:0008006" key="5">
    <source>
        <dbReference type="Google" id="ProtNLM"/>
    </source>
</evidence>
<dbReference type="AlphaFoldDB" id="A0A1X7RQD1"/>
<evidence type="ECO:0000313" key="3">
    <source>
        <dbReference type="EMBL" id="SMQ49608.1"/>
    </source>
</evidence>
<sequence>MVATRNHPTDFPEPPAPTESPVKASPTKRTTRTSTASAAASDSPTPTRVGRSTATKRSSEWSHTPSNLALIWLAVSLPLVIWDMGYVLLRPYSMPGGSLHKPLWTPYELYGRVDYVYGQLAWDQKSGWTAAQSYFNLIETLAYLGYLALVYKFGEQDSSQGRGAPDKESMGIFSKLSESRTLTGRVAIYAVLLGYSTTFLTFAKTILYWLIEACSGFANIGHNDWSTLFFLWIVPNGAWIIFPLYLSYVFGQEIIQGLEMASGESKKVR</sequence>
<feature type="transmembrane region" description="Helical" evidence="2">
    <location>
        <begin position="69"/>
        <end position="89"/>
    </location>
</feature>
<keyword evidence="2" id="KW-0472">Membrane</keyword>
<organism evidence="3 4">
    <name type="scientific">Zymoseptoria tritici (strain ST99CH_3D7)</name>
    <dbReference type="NCBI Taxonomy" id="1276538"/>
    <lineage>
        <taxon>Eukaryota</taxon>
        <taxon>Fungi</taxon>
        <taxon>Dikarya</taxon>
        <taxon>Ascomycota</taxon>
        <taxon>Pezizomycotina</taxon>
        <taxon>Dothideomycetes</taxon>
        <taxon>Dothideomycetidae</taxon>
        <taxon>Mycosphaerellales</taxon>
        <taxon>Mycosphaerellaceae</taxon>
        <taxon>Zymoseptoria</taxon>
    </lineage>
</organism>
<reference evidence="3 4" key="1">
    <citation type="submission" date="2016-06" db="EMBL/GenBank/DDBJ databases">
        <authorList>
            <person name="Kjaerup R.B."/>
            <person name="Dalgaard T.S."/>
            <person name="Juul-Madsen H.R."/>
        </authorList>
    </citation>
    <scope>NUCLEOTIDE SEQUENCE [LARGE SCALE GENOMIC DNA]</scope>
</reference>
<feature type="compositionally biased region" description="Polar residues" evidence="1">
    <location>
        <begin position="50"/>
        <end position="60"/>
    </location>
</feature>
<dbReference type="PANTHER" id="PTHR37919:SF2">
    <property type="entry name" value="EXPERA DOMAIN-CONTAINING PROTEIN"/>
    <property type="match status" value="1"/>
</dbReference>
<name>A0A1X7RQD1_ZYMT9</name>
<protein>
    <recommendedName>
        <fullName evidence="5">EXPERA domain-containing protein</fullName>
    </recommendedName>
</protein>
<feature type="region of interest" description="Disordered" evidence="1">
    <location>
        <begin position="1"/>
        <end position="60"/>
    </location>
</feature>
<evidence type="ECO:0000313" key="4">
    <source>
        <dbReference type="Proteomes" id="UP000215127"/>
    </source>
</evidence>
<keyword evidence="4" id="KW-1185">Reference proteome</keyword>
<gene>
    <name evidence="3" type="ORF">ZT3D7_G4759</name>
</gene>
<dbReference type="EMBL" id="LT853695">
    <property type="protein sequence ID" value="SMQ49608.1"/>
    <property type="molecule type" value="Genomic_DNA"/>
</dbReference>